<feature type="region of interest" description="Disordered" evidence="1">
    <location>
        <begin position="541"/>
        <end position="560"/>
    </location>
</feature>
<dbReference type="Gene3D" id="3.30.70.270">
    <property type="match status" value="2"/>
</dbReference>
<evidence type="ECO:0000313" key="4">
    <source>
        <dbReference type="EMBL" id="CEH18008.1"/>
    </source>
</evidence>
<dbReference type="Gene3D" id="3.10.10.10">
    <property type="entry name" value="HIV Type 1 Reverse Transcriptase, subunit A, domain 1"/>
    <property type="match status" value="1"/>
</dbReference>
<dbReference type="CDD" id="cd01647">
    <property type="entry name" value="RT_LTR"/>
    <property type="match status" value="1"/>
</dbReference>
<dbReference type="InterPro" id="IPR043128">
    <property type="entry name" value="Rev_trsase/Diguanyl_cyclase"/>
</dbReference>
<dbReference type="STRING" id="401625.A0A0P1BP63"/>
<dbReference type="EMBL" id="CCYA01000269">
    <property type="protein sequence ID" value="CEH18008.1"/>
    <property type="molecule type" value="Genomic_DNA"/>
</dbReference>
<protein>
    <submittedName>
        <fullName evidence="4">FOG: Transposon-encoded proteins with TYA, reverse transcriptase, integrase domains in various combinations</fullName>
    </submittedName>
</protein>
<feature type="domain" description="Reverse transcriptase/retrotransposon-derived protein RNase H-like" evidence="3">
    <location>
        <begin position="390"/>
        <end position="494"/>
    </location>
</feature>
<keyword evidence="4" id="KW-0808">Transferase</keyword>
<evidence type="ECO:0000259" key="3">
    <source>
        <dbReference type="Pfam" id="PF17919"/>
    </source>
</evidence>
<dbReference type="Pfam" id="PF00078">
    <property type="entry name" value="RVT_1"/>
    <property type="match status" value="1"/>
</dbReference>
<proteinExistence type="predicted"/>
<keyword evidence="4" id="KW-0695">RNA-directed DNA polymerase</keyword>
<feature type="domain" description="Reverse transcriptase" evidence="2">
    <location>
        <begin position="159"/>
        <end position="295"/>
    </location>
</feature>
<reference evidence="4 5" key="1">
    <citation type="submission" date="2014-09" db="EMBL/GenBank/DDBJ databases">
        <authorList>
            <person name="Magalhaes I.L.F."/>
            <person name="Oliveira U."/>
            <person name="Santos F.R."/>
            <person name="Vidigal T.H.D.A."/>
            <person name="Brescovit A.D."/>
            <person name="Santos A.J."/>
        </authorList>
    </citation>
    <scope>NUCLEOTIDE SEQUENCE [LARGE SCALE GENOMIC DNA]</scope>
</reference>
<evidence type="ECO:0000256" key="1">
    <source>
        <dbReference type="SAM" id="MobiDB-lite"/>
    </source>
</evidence>
<dbReference type="OrthoDB" id="3363652at2759"/>
<accession>A0A0P1BP63</accession>
<name>A0A0P1BP63_9BASI</name>
<dbReference type="GO" id="GO:0003964">
    <property type="term" value="F:RNA-directed DNA polymerase activity"/>
    <property type="evidence" value="ECO:0007669"/>
    <property type="project" value="UniProtKB-KW"/>
</dbReference>
<dbReference type="SUPFAM" id="SSF56672">
    <property type="entry name" value="DNA/RNA polymerases"/>
    <property type="match status" value="1"/>
</dbReference>
<evidence type="ECO:0000313" key="5">
    <source>
        <dbReference type="Proteomes" id="UP000054845"/>
    </source>
</evidence>
<dbReference type="InterPro" id="IPR000477">
    <property type="entry name" value="RT_dom"/>
</dbReference>
<dbReference type="PANTHER" id="PTHR33064:SF37">
    <property type="entry name" value="RIBONUCLEASE H"/>
    <property type="match status" value="1"/>
</dbReference>
<evidence type="ECO:0000259" key="2">
    <source>
        <dbReference type="Pfam" id="PF00078"/>
    </source>
</evidence>
<dbReference type="PANTHER" id="PTHR33064">
    <property type="entry name" value="POL PROTEIN"/>
    <property type="match status" value="1"/>
</dbReference>
<keyword evidence="4" id="KW-0548">Nucleotidyltransferase</keyword>
<dbReference type="AlphaFoldDB" id="A0A0P1BP63"/>
<dbReference type="InterPro" id="IPR043502">
    <property type="entry name" value="DNA/RNA_pol_sf"/>
</dbReference>
<dbReference type="InterPro" id="IPR041577">
    <property type="entry name" value="RT_RNaseH_2"/>
</dbReference>
<dbReference type="InterPro" id="IPR051320">
    <property type="entry name" value="Viral_Replic_Matur_Polypro"/>
</dbReference>
<dbReference type="Gene3D" id="3.10.20.370">
    <property type="match status" value="1"/>
</dbReference>
<dbReference type="Pfam" id="PF17919">
    <property type="entry name" value="RT_RNaseH_2"/>
    <property type="match status" value="1"/>
</dbReference>
<sequence length="573" mass="64731">MAMSNQEAFAIGMQDCRYQQAVLCDPQLEPDTKPIRSPKRAALSPPQKEWLHQRVRTLLENGIAVQVPKSEVSWVLEVKIVPKDKKFDSSANIDHLRAQTSNALVDAGLEQGEKQPVPELPWQPAKPEQWRLVHNYAPLNTTMKDAPFPPGDIDVKTSKLARKKYKSRMDGLAGFMTLLQTQQGVWYSVFEVEDFGYIGYRFMPFGYKIGYRFMPFGYKIGPSSYQRYATEVFGDMLDMCWDFWMDDIGGGHDSYSDHFLWLQRIFERAADSGFTLSIPKCQFFAEEISFCGQNISKEGITVDPGRVAAIVEWPRPTTVHKVIKFKATCAYMRNKMPHFATIAAPLDSLTCGVKVPAHNTRTSQQANGKWSMVPKFGAVRRARQHAKLDWEPRHEEAFLRLKAALTNAHILWGPRYAGTPFVVECDWSNEAMGAALLQQEEKTDKDKVRVFPNAYASKRCTDSEARYSPNVGELAAAKWALAKFAKFTFGQPIELVTDCKALRDILMLATLPVAHARWQEDILRHDIVKVTQRVGTSHALAHGLSHRPENSNSDRSPSGKWGSFLKASNLLIG</sequence>
<keyword evidence="5" id="KW-1185">Reference proteome</keyword>
<dbReference type="Proteomes" id="UP000054845">
    <property type="component" value="Unassembled WGS sequence"/>
</dbReference>
<organism evidence="4 5">
    <name type="scientific">Ceraceosorus bombacis</name>
    <dbReference type="NCBI Taxonomy" id="401625"/>
    <lineage>
        <taxon>Eukaryota</taxon>
        <taxon>Fungi</taxon>
        <taxon>Dikarya</taxon>
        <taxon>Basidiomycota</taxon>
        <taxon>Ustilaginomycotina</taxon>
        <taxon>Exobasidiomycetes</taxon>
        <taxon>Ceraceosorales</taxon>
        <taxon>Ceraceosoraceae</taxon>
        <taxon>Ceraceosorus</taxon>
    </lineage>
</organism>